<feature type="DNA-binding region" description="HMG box" evidence="3">
    <location>
        <begin position="605"/>
        <end position="656"/>
    </location>
</feature>
<dbReference type="GO" id="GO:0030983">
    <property type="term" value="F:mismatched DNA binding"/>
    <property type="evidence" value="ECO:0007669"/>
    <property type="project" value="InterPro"/>
</dbReference>
<proteinExistence type="inferred from homology"/>
<comment type="similarity">
    <text evidence="1">Belongs to the DNA mismatch repair MutL/HexB family.</text>
</comment>
<dbReference type="OMA" id="HRCEDPE"/>
<dbReference type="EMBL" id="DS235366">
    <property type="protein sequence ID" value="EEB15275.1"/>
    <property type="molecule type" value="Genomic_DNA"/>
</dbReference>
<dbReference type="PROSITE" id="PS00058">
    <property type="entry name" value="DNA_MISMATCH_REPAIR_1"/>
    <property type="match status" value="1"/>
</dbReference>
<evidence type="ECO:0000256" key="4">
    <source>
        <dbReference type="SAM" id="MobiDB-lite"/>
    </source>
</evidence>
<dbReference type="eggNOG" id="KOG1978">
    <property type="taxonomic scope" value="Eukaryota"/>
</dbReference>
<dbReference type="InterPro" id="IPR014762">
    <property type="entry name" value="DNA_mismatch_repair_CS"/>
</dbReference>
<evidence type="ECO:0000256" key="2">
    <source>
        <dbReference type="ARBA" id="ARBA00022763"/>
    </source>
</evidence>
<dbReference type="Gene3D" id="3.30.565.10">
    <property type="entry name" value="Histidine kinase-like ATPase, C-terminal domain"/>
    <property type="match status" value="1"/>
</dbReference>
<protein>
    <submittedName>
        <fullName evidence="6 7">DNA mismatch repair protein pms1, putative</fullName>
    </submittedName>
</protein>
<evidence type="ECO:0000313" key="7">
    <source>
        <dbReference type="EnsemblMetazoa" id="PHUM359740-PA"/>
    </source>
</evidence>
<dbReference type="CDD" id="cd00782">
    <property type="entry name" value="MutL_Trans"/>
    <property type="match status" value="1"/>
</dbReference>
<dbReference type="CDD" id="cd16926">
    <property type="entry name" value="HATPase_MutL-MLH-PMS-like"/>
    <property type="match status" value="1"/>
</dbReference>
<dbReference type="InterPro" id="IPR036890">
    <property type="entry name" value="HATPase_C_sf"/>
</dbReference>
<dbReference type="Gene3D" id="1.10.30.10">
    <property type="entry name" value="High mobility group box domain"/>
    <property type="match status" value="1"/>
</dbReference>
<dbReference type="CDD" id="cd00084">
    <property type="entry name" value="HMG-box_SF"/>
    <property type="match status" value="1"/>
</dbReference>
<dbReference type="OrthoDB" id="10254304at2759"/>
<dbReference type="GO" id="GO:0005524">
    <property type="term" value="F:ATP binding"/>
    <property type="evidence" value="ECO:0007669"/>
    <property type="project" value="InterPro"/>
</dbReference>
<feature type="compositionally biased region" description="Basic and acidic residues" evidence="4">
    <location>
        <begin position="533"/>
        <end position="546"/>
    </location>
</feature>
<dbReference type="SUPFAM" id="SSF54211">
    <property type="entry name" value="Ribosomal protein S5 domain 2-like"/>
    <property type="match status" value="1"/>
</dbReference>
<dbReference type="InterPro" id="IPR036910">
    <property type="entry name" value="HMG_box_dom_sf"/>
</dbReference>
<reference evidence="7" key="3">
    <citation type="submission" date="2021-02" db="UniProtKB">
        <authorList>
            <consortium name="EnsemblMetazoa"/>
        </authorList>
    </citation>
    <scope>IDENTIFICATION</scope>
    <source>
        <strain evidence="7">USDA</strain>
    </source>
</reference>
<evidence type="ECO:0000256" key="1">
    <source>
        <dbReference type="ARBA" id="ARBA00006082"/>
    </source>
</evidence>
<feature type="domain" description="HMG box" evidence="5">
    <location>
        <begin position="605"/>
        <end position="656"/>
    </location>
</feature>
<dbReference type="InterPro" id="IPR009071">
    <property type="entry name" value="HMG_box_dom"/>
</dbReference>
<dbReference type="InterPro" id="IPR038973">
    <property type="entry name" value="MutL/Mlh/Pms-like"/>
</dbReference>
<dbReference type="EnsemblMetazoa" id="PHUM359740-RA">
    <property type="protein sequence ID" value="PHUM359740-PA"/>
    <property type="gene ID" value="PHUM359740"/>
</dbReference>
<keyword evidence="3" id="KW-0539">Nucleus</keyword>
<dbReference type="SMART" id="SM01340">
    <property type="entry name" value="DNA_mis_repair"/>
    <property type="match status" value="1"/>
</dbReference>
<evidence type="ECO:0000313" key="6">
    <source>
        <dbReference type="EMBL" id="EEB15275.1"/>
    </source>
</evidence>
<dbReference type="Pfam" id="PF00505">
    <property type="entry name" value="HMG_box"/>
    <property type="match status" value="1"/>
</dbReference>
<dbReference type="Pfam" id="PF01119">
    <property type="entry name" value="DNA_mis_repair"/>
    <property type="match status" value="1"/>
</dbReference>
<dbReference type="InterPro" id="IPR014721">
    <property type="entry name" value="Ribsml_uS5_D2-typ_fold_subgr"/>
</dbReference>
<dbReference type="EMBL" id="AAZO01004181">
    <property type="status" value="NOT_ANNOTATED_CDS"/>
    <property type="molecule type" value="Genomic_DNA"/>
</dbReference>
<dbReference type="InterPro" id="IPR020568">
    <property type="entry name" value="Ribosomal_Su5_D2-typ_SF"/>
</dbReference>
<dbReference type="Proteomes" id="UP000009046">
    <property type="component" value="Unassembled WGS sequence"/>
</dbReference>
<reference evidence="6" key="2">
    <citation type="submission" date="2007-04" db="EMBL/GenBank/DDBJ databases">
        <title>The genome of the human body louse.</title>
        <authorList>
            <consortium name="The Human Body Louse Genome Consortium"/>
            <person name="Kirkness E."/>
            <person name="Walenz B."/>
            <person name="Hass B."/>
            <person name="Bruggner R."/>
            <person name="Strausberg R."/>
        </authorList>
    </citation>
    <scope>NUCLEOTIDE SEQUENCE</scope>
    <source>
        <strain evidence="6">USDA</strain>
    </source>
</reference>
<dbReference type="STRING" id="121224.E0VPG9"/>
<evidence type="ECO:0000313" key="8">
    <source>
        <dbReference type="Proteomes" id="UP000009046"/>
    </source>
</evidence>
<dbReference type="NCBIfam" id="TIGR00585">
    <property type="entry name" value="mutl"/>
    <property type="match status" value="1"/>
</dbReference>
<dbReference type="Gene3D" id="3.30.230.10">
    <property type="match status" value="1"/>
</dbReference>
<dbReference type="PROSITE" id="PS50118">
    <property type="entry name" value="HMG_BOX_2"/>
    <property type="match status" value="1"/>
</dbReference>
<dbReference type="SUPFAM" id="SSF55874">
    <property type="entry name" value="ATPase domain of HSP90 chaperone/DNA topoisomerase II/histidine kinase"/>
    <property type="match status" value="1"/>
</dbReference>
<dbReference type="InParanoid" id="E0VPG9"/>
<sequence>MTFEKLPSATVKLLTSSQVITSVSTAVKELLENSIDAGGKIIQVRLENYGLDLIEVKDNGLGVSYDNVQKMFLPGYTSKIKQFEDLDTLNTYGFRGEALAAICKLSKVSISTKTSTDTLAMTYIIDENGVPLSSKPTHLNNGTSITITNLFSNLPVRKSYLSVKKRLGDDLKKTEQIVQSLSLIHPELNVSLIHNKCIVWKKNSVKGLKQSFMQVASLKTVSKMDHISKLINNINIELIVPKKNLENVDDIFTNSSNGIYVYVNKRPVTCSELSQPIQEHIFYHYSKLNLTYKYSIVLLSIDMPSQEIDVNLEPNKTKILLKNKMYLINCIDDILSNYYNNGNFHCSALIEDLVNESFTVNNTNEISQTHNDDDEISKERQNKKLKLDVDEITEPVVKKINNDNNANCTESVNKWTVEIINEDIDLQSSEVRDKEDNNDHHMSLCSQINKENCILTTDDEVSKLNTVLNEKNYRMITSANSKNCMTRLIERNDLQSQISECKILPEWPKRENLNLTSNDVDLFSNEDGGNVIEEERNGNEEKEKTKTVEEIVREIEMDAEKWSRNVMEGGENKKDRDIKTDREDDVDKNILDFNTTIQNISNRMSKKEMKAFTKFARIMRPKILNEYPKLAFTQVANLLAERWKALSPAEMKNYEKIPDIGSYGKIFNEECERKEKADDDKKGMININKSKDDNLKLLFEKIKRKNKINRPQRMEKTIPTSMKKIKDYVDENGGDDGDDEEYKIIGQLKPSGNWLYYLKSKKEIGHIRHGGLNEIITHQKMLSNATVPRMILNKPILIDEEILGGALWRVLMSLTSSTEEKETTIRLITDDVIVKNGFKIELERINTTDWMGRITEVASTIPHYGITDLKDLLVLLLKNGEVAGLANLRPISVVNYFASESIRSIQQIIPNREEMQEMINTYHLCLRHLPPICLHKKEIFSPVYVMR</sequence>
<gene>
    <name evidence="7" type="primary">8232115</name>
    <name evidence="6" type="ORF">Phum_PHUM359740</name>
</gene>
<dbReference type="GO" id="GO:0006298">
    <property type="term" value="P:mismatch repair"/>
    <property type="evidence" value="ECO:0007669"/>
    <property type="project" value="InterPro"/>
</dbReference>
<evidence type="ECO:0000256" key="3">
    <source>
        <dbReference type="PROSITE-ProRule" id="PRU00267"/>
    </source>
</evidence>
<dbReference type="GO" id="GO:0140664">
    <property type="term" value="F:ATP-dependent DNA damage sensor activity"/>
    <property type="evidence" value="ECO:0007669"/>
    <property type="project" value="InterPro"/>
</dbReference>
<name>E0VPG9_PEDHC</name>
<dbReference type="RefSeq" id="XP_002428013.1">
    <property type="nucleotide sequence ID" value="XM_002427968.1"/>
</dbReference>
<dbReference type="AlphaFoldDB" id="E0VPG9"/>
<keyword evidence="8" id="KW-1185">Reference proteome</keyword>
<dbReference type="GeneID" id="8232115"/>
<dbReference type="FunFam" id="3.30.565.10:FF:000017">
    <property type="entry name" value="PMS1 homolog 1, mismatch repair system component"/>
    <property type="match status" value="1"/>
</dbReference>
<evidence type="ECO:0000259" key="5">
    <source>
        <dbReference type="PROSITE" id="PS50118"/>
    </source>
</evidence>
<keyword evidence="2" id="KW-0227">DNA damage</keyword>
<organism>
    <name type="scientific">Pediculus humanus subsp. corporis</name>
    <name type="common">Body louse</name>
    <dbReference type="NCBI Taxonomy" id="121224"/>
    <lineage>
        <taxon>Eukaryota</taxon>
        <taxon>Metazoa</taxon>
        <taxon>Ecdysozoa</taxon>
        <taxon>Arthropoda</taxon>
        <taxon>Hexapoda</taxon>
        <taxon>Insecta</taxon>
        <taxon>Pterygota</taxon>
        <taxon>Neoptera</taxon>
        <taxon>Paraneoptera</taxon>
        <taxon>Psocodea</taxon>
        <taxon>Troctomorpha</taxon>
        <taxon>Phthiraptera</taxon>
        <taxon>Anoplura</taxon>
        <taxon>Pediculidae</taxon>
        <taxon>Pediculus</taxon>
    </lineage>
</organism>
<dbReference type="HOGENOM" id="CLU_015755_0_0_1"/>
<dbReference type="Pfam" id="PF13589">
    <property type="entry name" value="HATPase_c_3"/>
    <property type="match status" value="1"/>
</dbReference>
<dbReference type="GO" id="GO:0016887">
    <property type="term" value="F:ATP hydrolysis activity"/>
    <property type="evidence" value="ECO:0007669"/>
    <property type="project" value="InterPro"/>
</dbReference>
<dbReference type="KEGG" id="phu:Phum_PHUM359740"/>
<dbReference type="PANTHER" id="PTHR10073:SF54">
    <property type="entry name" value="PMS1 PROTEIN HOMOLOG 1"/>
    <property type="match status" value="1"/>
</dbReference>
<accession>E0VPG9</accession>
<dbReference type="InterPro" id="IPR013507">
    <property type="entry name" value="DNA_mismatch_S5_2-like"/>
</dbReference>
<keyword evidence="3" id="KW-0238">DNA-binding</keyword>
<reference evidence="6" key="1">
    <citation type="submission" date="2007-04" db="EMBL/GenBank/DDBJ databases">
        <title>Annotation of Pediculus humanus corporis strain USDA.</title>
        <authorList>
            <person name="Kirkness E."/>
            <person name="Hannick L."/>
            <person name="Hass B."/>
            <person name="Bruggner R."/>
            <person name="Lawson D."/>
            <person name="Bidwell S."/>
            <person name="Joardar V."/>
            <person name="Caler E."/>
            <person name="Walenz B."/>
            <person name="Inman J."/>
            <person name="Schobel S."/>
            <person name="Galinsky K."/>
            <person name="Amedeo P."/>
            <person name="Strausberg R."/>
        </authorList>
    </citation>
    <scope>NUCLEOTIDE SEQUENCE</scope>
    <source>
        <strain evidence="6">USDA</strain>
    </source>
</reference>
<dbReference type="VEuPathDB" id="VectorBase:PHUM359740"/>
<dbReference type="PANTHER" id="PTHR10073">
    <property type="entry name" value="DNA MISMATCH REPAIR PROTEIN MLH, PMS, MUTL"/>
    <property type="match status" value="1"/>
</dbReference>
<dbReference type="CTD" id="8232115"/>
<dbReference type="GO" id="GO:0032389">
    <property type="term" value="C:MutLalpha complex"/>
    <property type="evidence" value="ECO:0007669"/>
    <property type="project" value="TreeGrafter"/>
</dbReference>
<dbReference type="SUPFAM" id="SSF47095">
    <property type="entry name" value="HMG-box"/>
    <property type="match status" value="1"/>
</dbReference>
<dbReference type="InterPro" id="IPR002099">
    <property type="entry name" value="MutL/Mlh/PMS"/>
</dbReference>
<feature type="region of interest" description="Disordered" evidence="4">
    <location>
        <begin position="524"/>
        <end position="546"/>
    </location>
</feature>